<keyword evidence="3" id="KW-1185">Reference proteome</keyword>
<reference evidence="2 3" key="1">
    <citation type="submission" date="2019-01" db="EMBL/GenBank/DDBJ databases">
        <title>Vagococcus silagei sp. nov. isolated from brewer's grain.</title>
        <authorList>
            <person name="Guu J.-R."/>
        </authorList>
    </citation>
    <scope>NUCLEOTIDE SEQUENCE [LARGE SCALE GENOMIC DNA]</scope>
    <source>
        <strain evidence="2 3">2B-2</strain>
    </source>
</reference>
<dbReference type="AlphaFoldDB" id="A0A4S3B6R1"/>
<evidence type="ECO:0000259" key="1">
    <source>
        <dbReference type="Pfam" id="PF13936"/>
    </source>
</evidence>
<name>A0A4S3B6R1_9ENTE</name>
<evidence type="ECO:0000313" key="2">
    <source>
        <dbReference type="EMBL" id="THB62097.1"/>
    </source>
</evidence>
<accession>A0A4S3B6R1</accession>
<organism evidence="2 3">
    <name type="scientific">Vagococcus silagei</name>
    <dbReference type="NCBI Taxonomy" id="2508885"/>
    <lineage>
        <taxon>Bacteria</taxon>
        <taxon>Bacillati</taxon>
        <taxon>Bacillota</taxon>
        <taxon>Bacilli</taxon>
        <taxon>Lactobacillales</taxon>
        <taxon>Enterococcaceae</taxon>
        <taxon>Vagococcus</taxon>
    </lineage>
</organism>
<dbReference type="RefSeq" id="WP_136136098.1">
    <property type="nucleotide sequence ID" value="NZ_SDGV01000004.1"/>
</dbReference>
<dbReference type="Pfam" id="PF13936">
    <property type="entry name" value="HTH_38"/>
    <property type="match status" value="1"/>
</dbReference>
<dbReference type="EMBL" id="SDGV01000004">
    <property type="protein sequence ID" value="THB62097.1"/>
    <property type="molecule type" value="Genomic_DNA"/>
</dbReference>
<protein>
    <submittedName>
        <fullName evidence="2">Helix-turn-helix domain-containing protein</fullName>
    </submittedName>
</protein>
<proteinExistence type="predicted"/>
<dbReference type="OrthoDB" id="9776104at2"/>
<gene>
    <name evidence="2" type="ORF">ESZ54_02505</name>
</gene>
<sequence>MTLIKNITKNNKGKNISFEERVSIQHWKKEGLSNRKTARHSNRGPQTIHNEIKCGITIQCKQ</sequence>
<feature type="domain" description="Transposase IS30-like HTH" evidence="1">
    <location>
        <begin position="12"/>
        <end position="53"/>
    </location>
</feature>
<evidence type="ECO:0000313" key="3">
    <source>
        <dbReference type="Proteomes" id="UP000310506"/>
    </source>
</evidence>
<comment type="caution">
    <text evidence="2">The sequence shown here is derived from an EMBL/GenBank/DDBJ whole genome shotgun (WGS) entry which is preliminary data.</text>
</comment>
<dbReference type="Gene3D" id="1.10.10.60">
    <property type="entry name" value="Homeodomain-like"/>
    <property type="match status" value="1"/>
</dbReference>
<dbReference type="Proteomes" id="UP000310506">
    <property type="component" value="Unassembled WGS sequence"/>
</dbReference>
<dbReference type="InterPro" id="IPR025246">
    <property type="entry name" value="IS30-like_HTH"/>
</dbReference>